<accession>A0ACC0GK59</accession>
<reference evidence="1 2" key="1">
    <citation type="journal article" date="2022" name="Plant J.">
        <title>Chromosome-level genome of Camellia lanceoleosa provides a valuable resource for understanding genome evolution and self-incompatibility.</title>
        <authorList>
            <person name="Gong W."/>
            <person name="Xiao S."/>
            <person name="Wang L."/>
            <person name="Liao Z."/>
            <person name="Chang Y."/>
            <person name="Mo W."/>
            <person name="Hu G."/>
            <person name="Li W."/>
            <person name="Zhao G."/>
            <person name="Zhu H."/>
            <person name="Hu X."/>
            <person name="Ji K."/>
            <person name="Xiang X."/>
            <person name="Song Q."/>
            <person name="Yuan D."/>
            <person name="Jin S."/>
            <person name="Zhang L."/>
        </authorList>
    </citation>
    <scope>NUCLEOTIDE SEQUENCE [LARGE SCALE GENOMIC DNA]</scope>
    <source>
        <strain evidence="1">SQ_2022a</strain>
    </source>
</reference>
<protein>
    <submittedName>
        <fullName evidence="1">Cysteine-rich receptor-like protein kinase 25</fullName>
    </submittedName>
</protein>
<organism evidence="1 2">
    <name type="scientific">Camellia lanceoleosa</name>
    <dbReference type="NCBI Taxonomy" id="1840588"/>
    <lineage>
        <taxon>Eukaryota</taxon>
        <taxon>Viridiplantae</taxon>
        <taxon>Streptophyta</taxon>
        <taxon>Embryophyta</taxon>
        <taxon>Tracheophyta</taxon>
        <taxon>Spermatophyta</taxon>
        <taxon>Magnoliopsida</taxon>
        <taxon>eudicotyledons</taxon>
        <taxon>Gunneridae</taxon>
        <taxon>Pentapetalae</taxon>
        <taxon>asterids</taxon>
        <taxon>Ericales</taxon>
        <taxon>Theaceae</taxon>
        <taxon>Camellia</taxon>
    </lineage>
</organism>
<dbReference type="EMBL" id="CM045765">
    <property type="protein sequence ID" value="KAI8001219.1"/>
    <property type="molecule type" value="Genomic_DNA"/>
</dbReference>
<proteinExistence type="predicted"/>
<sequence>MVGSLPATNGGEEKPRSEKVKGIRQSVKDGQDRDDMEEAADVEDNWVDTWKKCLNEVEGNSNWGTVLVVQNTDTILESSTDGDYINEEEHVSETIMMENEVDGKKEEYNNILSMKKGKDDNTTRTVIIIVVSVISFVIVLMVCICIFLRKRKQNKPTKEVEICKDTDEISNEEPLQYDFDTISVATNNFSDANKLGQGGFGVVYRVIEHSITNKLYPSCLKLHSLFDENSLICLTSILCIFRNRTTTLTRSATPAVQLQEKTHYQQQNPINSIPVAYWTLGATFERLALLPYP</sequence>
<comment type="caution">
    <text evidence="1">The sequence shown here is derived from an EMBL/GenBank/DDBJ whole genome shotgun (WGS) entry which is preliminary data.</text>
</comment>
<evidence type="ECO:0000313" key="2">
    <source>
        <dbReference type="Proteomes" id="UP001060215"/>
    </source>
</evidence>
<name>A0ACC0GK59_9ERIC</name>
<keyword evidence="2" id="KW-1185">Reference proteome</keyword>
<dbReference type="Proteomes" id="UP001060215">
    <property type="component" value="Chromosome 8"/>
</dbReference>
<gene>
    <name evidence="1" type="ORF">LOK49_LG09G01693</name>
</gene>
<evidence type="ECO:0000313" key="1">
    <source>
        <dbReference type="EMBL" id="KAI8001219.1"/>
    </source>
</evidence>